<evidence type="ECO:0000256" key="1">
    <source>
        <dbReference type="SAM" id="Phobius"/>
    </source>
</evidence>
<evidence type="ECO:0000313" key="2">
    <source>
        <dbReference type="EMBL" id="BDS14729.1"/>
    </source>
</evidence>
<keyword evidence="1" id="KW-1133">Transmembrane helix</keyword>
<sequence>MKQAPKKTYQIDLVIQSLGYLPMIICYLLYFVENGFFILALLFQFLLGLAQLMSGAFHSVQYANVQHKRYFMAAIAYLLSLFVFFPSLEMLIEGGVDFLFLPLLIIIPALIATWYYRLTWLLYQKAPTLPSSNNNERSIFQEDILDDMM</sequence>
<proteinExistence type="predicted"/>
<protein>
    <submittedName>
        <fullName evidence="2">Uncharacterized protein</fullName>
    </submittedName>
</protein>
<keyword evidence="1" id="KW-0812">Transmembrane</keyword>
<feature type="transmembrane region" description="Helical" evidence="1">
    <location>
        <begin position="70"/>
        <end position="92"/>
    </location>
</feature>
<reference evidence="2" key="1">
    <citation type="submission" date="2022-09" db="EMBL/GenBank/DDBJ databases">
        <title>Aureispira anguillicida sp. nov., isolated from Leptocephalus of Japanese eel Anguilla japonica.</title>
        <authorList>
            <person name="Yuasa K."/>
            <person name="Mekata T."/>
            <person name="Ikunari K."/>
        </authorList>
    </citation>
    <scope>NUCLEOTIDE SEQUENCE</scope>
    <source>
        <strain evidence="2">EL160426</strain>
    </source>
</reference>
<dbReference type="RefSeq" id="WP_264789940.1">
    <property type="nucleotide sequence ID" value="NZ_AP026867.1"/>
</dbReference>
<keyword evidence="3" id="KW-1185">Reference proteome</keyword>
<feature type="transmembrane region" description="Helical" evidence="1">
    <location>
        <begin position="98"/>
        <end position="116"/>
    </location>
</feature>
<organism evidence="2 3">
    <name type="scientific">Aureispira anguillae</name>
    <dbReference type="NCBI Taxonomy" id="2864201"/>
    <lineage>
        <taxon>Bacteria</taxon>
        <taxon>Pseudomonadati</taxon>
        <taxon>Bacteroidota</taxon>
        <taxon>Saprospiria</taxon>
        <taxon>Saprospirales</taxon>
        <taxon>Saprospiraceae</taxon>
        <taxon>Aureispira</taxon>
    </lineage>
</organism>
<name>A0A915YK67_9BACT</name>
<dbReference type="EMBL" id="AP026867">
    <property type="protein sequence ID" value="BDS14729.1"/>
    <property type="molecule type" value="Genomic_DNA"/>
</dbReference>
<evidence type="ECO:0000313" key="3">
    <source>
        <dbReference type="Proteomes" id="UP001060919"/>
    </source>
</evidence>
<dbReference type="Proteomes" id="UP001060919">
    <property type="component" value="Chromosome"/>
</dbReference>
<gene>
    <name evidence="2" type="ORF">AsAng_0055110</name>
</gene>
<dbReference type="AlphaFoldDB" id="A0A915YK67"/>
<keyword evidence="1" id="KW-0472">Membrane</keyword>
<accession>A0A915YK67</accession>
<dbReference type="KEGG" id="aup:AsAng_0055110"/>
<feature type="transmembrane region" description="Helical" evidence="1">
    <location>
        <begin position="36"/>
        <end position="58"/>
    </location>
</feature>
<feature type="transmembrane region" description="Helical" evidence="1">
    <location>
        <begin position="12"/>
        <end position="30"/>
    </location>
</feature>